<keyword evidence="3" id="KW-1185">Reference proteome</keyword>
<feature type="transmembrane region" description="Helical" evidence="1">
    <location>
        <begin position="173"/>
        <end position="196"/>
    </location>
</feature>
<sequence>MRPQLGRTIGSYVTRIFRRRDGPPTTWWPVTSTNSTVTIKEGSAEWSSELRPQRKKTKQWVINYTRVVRVHQKPLSASDWPNPPLTPLPSFLILTYLVCFKQANHLLRLAIPQTRTRGRGDDNEKERNRGKTEGCAASATASAGRWAGLLGLPFAFLSLLISIVGAAIWIVGLLLSCICPCCLCVTILVEFAIELIKAPLHVMRWFTSQIPC</sequence>
<comment type="caution">
    <text evidence="2">The sequence shown here is derived from an EMBL/GenBank/DDBJ whole genome shotgun (WGS) entry which is preliminary data.</text>
</comment>
<evidence type="ECO:0000256" key="1">
    <source>
        <dbReference type="SAM" id="Phobius"/>
    </source>
</evidence>
<name>A0A4S8KC83_MUSBA</name>
<feature type="transmembrane region" description="Helical" evidence="1">
    <location>
        <begin position="146"/>
        <end position="167"/>
    </location>
</feature>
<evidence type="ECO:0000313" key="2">
    <source>
        <dbReference type="EMBL" id="THU72746.1"/>
    </source>
</evidence>
<keyword evidence="1" id="KW-0812">Transmembrane</keyword>
<dbReference type="PANTHER" id="PTHR33834">
    <property type="entry name" value="SIGNALING PEPTIDE TAXIMIN 2"/>
    <property type="match status" value="1"/>
</dbReference>
<proteinExistence type="predicted"/>
<dbReference type="Proteomes" id="UP000317650">
    <property type="component" value="Chromosome 4"/>
</dbReference>
<organism evidence="2 3">
    <name type="scientific">Musa balbisiana</name>
    <name type="common">Banana</name>
    <dbReference type="NCBI Taxonomy" id="52838"/>
    <lineage>
        <taxon>Eukaryota</taxon>
        <taxon>Viridiplantae</taxon>
        <taxon>Streptophyta</taxon>
        <taxon>Embryophyta</taxon>
        <taxon>Tracheophyta</taxon>
        <taxon>Spermatophyta</taxon>
        <taxon>Magnoliopsida</taxon>
        <taxon>Liliopsida</taxon>
        <taxon>Zingiberales</taxon>
        <taxon>Musaceae</taxon>
        <taxon>Musa</taxon>
    </lineage>
</organism>
<dbReference type="AlphaFoldDB" id="A0A4S8KC83"/>
<keyword evidence="1" id="KW-0472">Membrane</keyword>
<reference evidence="2 3" key="1">
    <citation type="journal article" date="2019" name="Nat. Plants">
        <title>Genome sequencing of Musa balbisiana reveals subgenome evolution and function divergence in polyploid bananas.</title>
        <authorList>
            <person name="Yao X."/>
        </authorList>
    </citation>
    <scope>NUCLEOTIDE SEQUENCE [LARGE SCALE GENOMIC DNA]</scope>
    <source>
        <strain evidence="3">cv. DH-PKW</strain>
        <tissue evidence="2">Leaves</tissue>
    </source>
</reference>
<protein>
    <submittedName>
        <fullName evidence="2">Uncharacterized protein</fullName>
    </submittedName>
</protein>
<dbReference type="PANTHER" id="PTHR33834:SF2">
    <property type="entry name" value="SIGNALING PEPTIDE TAXIMIN 1"/>
    <property type="match status" value="1"/>
</dbReference>
<gene>
    <name evidence="2" type="ORF">C4D60_Mb04t15440</name>
</gene>
<accession>A0A4S8KC83</accession>
<dbReference type="EMBL" id="PYDT01000001">
    <property type="protein sequence ID" value="THU72746.1"/>
    <property type="molecule type" value="Genomic_DNA"/>
</dbReference>
<dbReference type="InterPro" id="IPR055283">
    <property type="entry name" value="TAXIMIN_1/2"/>
</dbReference>
<evidence type="ECO:0000313" key="3">
    <source>
        <dbReference type="Proteomes" id="UP000317650"/>
    </source>
</evidence>
<keyword evidence="1" id="KW-1133">Transmembrane helix</keyword>